<dbReference type="Pfam" id="PF05065">
    <property type="entry name" value="Phage_capsid"/>
    <property type="match status" value="1"/>
</dbReference>
<comment type="subcellular location">
    <subcellularLocation>
        <location evidence="1">Virion</location>
    </subcellularLocation>
</comment>
<evidence type="ECO:0000313" key="5">
    <source>
        <dbReference type="EMBL" id="CAB5225854.1"/>
    </source>
</evidence>
<feature type="domain" description="Phage capsid-like C-terminal" evidence="4">
    <location>
        <begin position="130"/>
        <end position="413"/>
    </location>
</feature>
<dbReference type="SUPFAM" id="SSF56563">
    <property type="entry name" value="Major capsid protein gp5"/>
    <property type="match status" value="1"/>
</dbReference>
<protein>
    <submittedName>
        <fullName evidence="5">COG4653 Predicted phage phi-C31 gp36 major capsid-like protein</fullName>
    </submittedName>
</protein>
<dbReference type="Gene3D" id="3.30.2400.10">
    <property type="entry name" value="Major capsid protein gp5"/>
    <property type="match status" value="1"/>
</dbReference>
<dbReference type="EMBL" id="LR798355">
    <property type="protein sequence ID" value="CAB5225854.1"/>
    <property type="molecule type" value="Genomic_DNA"/>
</dbReference>
<dbReference type="Gene3D" id="3.30.2320.10">
    <property type="entry name" value="hypothetical protein PF0899 domain"/>
    <property type="match status" value="1"/>
</dbReference>
<keyword evidence="2" id="KW-0946">Virion</keyword>
<evidence type="ECO:0000256" key="3">
    <source>
        <dbReference type="SAM" id="Coils"/>
    </source>
</evidence>
<feature type="coiled-coil region" evidence="3">
    <location>
        <begin position="3"/>
        <end position="54"/>
    </location>
</feature>
<proteinExistence type="predicted"/>
<evidence type="ECO:0000256" key="2">
    <source>
        <dbReference type="ARBA" id="ARBA00022844"/>
    </source>
</evidence>
<dbReference type="GO" id="GO:0044423">
    <property type="term" value="C:virion component"/>
    <property type="evidence" value="ECO:0007669"/>
    <property type="project" value="UniProtKB-KW"/>
</dbReference>
<accession>A0A6J7X4E2</accession>
<name>A0A6J7X4E2_9CAUD</name>
<gene>
    <name evidence="5" type="ORF">UFOVP757_7</name>
</gene>
<sequence length="437" mass="47607">MTIEGLRERKNTLIATARELAAKSDNLAENNVEIKRIMSDVDAVEERIEAVKRMGEMHPVAKEVKASEPWNEYGSIKSTSVFSGGTSEANYKAYTFGRYLQAIAGNRKATSWLKDNGHIKANNETTESAGGYTVPVITSPDLIYLRERFGVVRSLSRVYPMTSDTLLVPNQTGSSTVYHVGENTAITTSDFTFDQVLLQTVKLAALNPVSRELSEDTIIDYASMAARDFAVKLAQQEDVDCINGDGSGTYGNITGVLQAVYGLNATKANIASLVLADTGSVAANKPTLANIRTMSAKLPEYPGIDPVWLCHKQFWYDCIAPLLDALSGNSIMDIQQAYGPNPTLYGYRVVFSQVMPRAMSTATTPVLIFGDLAQGTAFGDRRGITIEMSTDRGFIEDQYLYKATERFAFKAFDLGNVNATASLRVPGSLIVMATQAT</sequence>
<reference evidence="5" key="1">
    <citation type="submission" date="2020-05" db="EMBL/GenBank/DDBJ databases">
        <authorList>
            <person name="Chiriac C."/>
            <person name="Salcher M."/>
            <person name="Ghai R."/>
            <person name="Kavagutti S V."/>
        </authorList>
    </citation>
    <scope>NUCLEOTIDE SEQUENCE</scope>
</reference>
<dbReference type="InterPro" id="IPR024455">
    <property type="entry name" value="Phage_capsid"/>
</dbReference>
<organism evidence="5">
    <name type="scientific">uncultured Caudovirales phage</name>
    <dbReference type="NCBI Taxonomy" id="2100421"/>
    <lineage>
        <taxon>Viruses</taxon>
        <taxon>Duplodnaviria</taxon>
        <taxon>Heunggongvirae</taxon>
        <taxon>Uroviricota</taxon>
        <taxon>Caudoviricetes</taxon>
        <taxon>Peduoviridae</taxon>
        <taxon>Maltschvirus</taxon>
        <taxon>Maltschvirus maltsch</taxon>
    </lineage>
</organism>
<evidence type="ECO:0000259" key="4">
    <source>
        <dbReference type="Pfam" id="PF05065"/>
    </source>
</evidence>
<dbReference type="InterPro" id="IPR054612">
    <property type="entry name" value="Phage_capsid-like_C"/>
</dbReference>
<keyword evidence="3" id="KW-0175">Coiled coil</keyword>
<dbReference type="NCBIfam" id="TIGR01554">
    <property type="entry name" value="major_cap_HK97"/>
    <property type="match status" value="1"/>
</dbReference>
<evidence type="ECO:0000256" key="1">
    <source>
        <dbReference type="ARBA" id="ARBA00004328"/>
    </source>
</evidence>